<evidence type="ECO:0000256" key="1">
    <source>
        <dbReference type="SAM" id="SignalP"/>
    </source>
</evidence>
<name>A0AAE4RJN2_MYCIT</name>
<dbReference type="Gene3D" id="3.90.76.10">
    <property type="entry name" value="Dipeptide-binding Protein, Domain 1"/>
    <property type="match status" value="1"/>
</dbReference>
<dbReference type="CDD" id="cd08501">
    <property type="entry name" value="PBP2_Lpqw"/>
    <property type="match status" value="1"/>
</dbReference>
<dbReference type="GO" id="GO:0015833">
    <property type="term" value="P:peptide transport"/>
    <property type="evidence" value="ECO:0007669"/>
    <property type="project" value="TreeGrafter"/>
</dbReference>
<dbReference type="InterPro" id="IPR039424">
    <property type="entry name" value="SBP_5"/>
</dbReference>
<reference evidence="3" key="1">
    <citation type="submission" date="2023-10" db="EMBL/GenBank/DDBJ databases">
        <title>Characterization and genome sequence of Mycobacterium intracellulare ABSURDO, a novel pathogenic isolate with three colony morphotypes that vary in growth and acid-fastness.</title>
        <authorList>
            <person name="Jude B.A."/>
            <person name="Robinson R.T."/>
        </authorList>
    </citation>
    <scope>NUCLEOTIDE SEQUENCE</scope>
    <source>
        <strain evidence="3">ABSURDO Component B</strain>
    </source>
</reference>
<evidence type="ECO:0000313" key="3">
    <source>
        <dbReference type="EMBL" id="MDV7015309.1"/>
    </source>
</evidence>
<keyword evidence="1" id="KW-0732">Signal</keyword>
<dbReference type="PANTHER" id="PTHR30290:SF65">
    <property type="entry name" value="MONOACYL PHOSPHATIDYLINOSITOL TETRAMANNOSIDE-BINDING PROTEIN LPQW-RELATED"/>
    <property type="match status" value="1"/>
</dbReference>
<dbReference type="Pfam" id="PF00496">
    <property type="entry name" value="SBP_bac_5"/>
    <property type="match status" value="1"/>
</dbReference>
<evidence type="ECO:0000313" key="4">
    <source>
        <dbReference type="Proteomes" id="UP001187143"/>
    </source>
</evidence>
<feature type="signal peptide" evidence="1">
    <location>
        <begin position="1"/>
        <end position="25"/>
    </location>
</feature>
<sequence>MASVGIRLAAALFAVALALSGCSPAINLIPETGQNARIGTSSDINPRDPATLRDGGDLRLALTAFPPNFNILHIDGNSAEVAAMMKATLPRAFVIGPDGSTTVDTNYFTSIELTGTAPQVVTYTINPKAVWSDGTPITWEDIASQVHALSGADKNFEIAGPSGAERVASVTRGVDDRQAVMTFAKPYAEWRGMFAGNGMLLPKSMTATPDAFNKGQLDGPGPSAGPFIATSLDRTTQRIVLSRNPKWWGPRPRLDNITYLVLDDAARLPALQNNTIDATGVGTIDQLTIAQRTKGITIRRAPAPAWSHITFNGAPGSILADKALRVAVSKGIDRQTIAKVVQYGLTSDPVALGNHIYVAGQKGYQDNSAVVPYDPAAAKRELDALGWKQVGQFREKDGRPLVIRDLFYDAQGSRQFAQITQHSLAQIGVKLELVARAGSGFFTNYINVGDFDLAQFGWLGDAFPLSSLTQIYKSDGESNFGKIGSPQIDAAIERTLEELDPDRARALANDLDRLIWAEGFSLPLTQSPGDVAVRSTLANFGAAGLGDLDYTAIGFTRS</sequence>
<protein>
    <submittedName>
        <fullName evidence="3">ABC transporter family substrate-binding protein</fullName>
    </submittedName>
</protein>
<dbReference type="Proteomes" id="UP001187143">
    <property type="component" value="Unassembled WGS sequence"/>
</dbReference>
<dbReference type="PIRSF" id="PIRSF002741">
    <property type="entry name" value="MppA"/>
    <property type="match status" value="1"/>
</dbReference>
<dbReference type="InterPro" id="IPR000914">
    <property type="entry name" value="SBP_5_dom"/>
</dbReference>
<accession>A0AAE4RJN2</accession>
<comment type="caution">
    <text evidence="3">The sequence shown here is derived from an EMBL/GenBank/DDBJ whole genome shotgun (WGS) entry which is preliminary data.</text>
</comment>
<dbReference type="Gene3D" id="3.10.105.10">
    <property type="entry name" value="Dipeptide-binding Protein, Domain 3"/>
    <property type="match status" value="1"/>
</dbReference>
<evidence type="ECO:0000259" key="2">
    <source>
        <dbReference type="Pfam" id="PF00496"/>
    </source>
</evidence>
<dbReference type="AlphaFoldDB" id="A0AAE4RJN2"/>
<organism evidence="3 4">
    <name type="scientific">Mycobacterium intracellulare</name>
    <dbReference type="NCBI Taxonomy" id="1767"/>
    <lineage>
        <taxon>Bacteria</taxon>
        <taxon>Bacillati</taxon>
        <taxon>Actinomycetota</taxon>
        <taxon>Actinomycetes</taxon>
        <taxon>Mycobacteriales</taxon>
        <taxon>Mycobacteriaceae</taxon>
        <taxon>Mycobacterium</taxon>
        <taxon>Mycobacterium avium complex (MAC)</taxon>
    </lineage>
</organism>
<feature type="domain" description="Solute-binding protein family 5" evidence="2">
    <location>
        <begin position="119"/>
        <end position="478"/>
    </location>
</feature>
<dbReference type="PROSITE" id="PS51257">
    <property type="entry name" value="PROKAR_LIPOPROTEIN"/>
    <property type="match status" value="1"/>
</dbReference>
<dbReference type="GO" id="GO:0043190">
    <property type="term" value="C:ATP-binding cassette (ABC) transporter complex"/>
    <property type="evidence" value="ECO:0007669"/>
    <property type="project" value="InterPro"/>
</dbReference>
<feature type="chain" id="PRO_5041906283" evidence="1">
    <location>
        <begin position="26"/>
        <end position="558"/>
    </location>
</feature>
<dbReference type="SUPFAM" id="SSF53850">
    <property type="entry name" value="Periplasmic binding protein-like II"/>
    <property type="match status" value="1"/>
</dbReference>
<dbReference type="GO" id="GO:1904680">
    <property type="term" value="F:peptide transmembrane transporter activity"/>
    <property type="evidence" value="ECO:0007669"/>
    <property type="project" value="TreeGrafter"/>
</dbReference>
<proteinExistence type="predicted"/>
<dbReference type="RefSeq" id="WP_225325498.1">
    <property type="nucleotide sequence ID" value="NZ_JAEKMV010000041.1"/>
</dbReference>
<dbReference type="InterPro" id="IPR030678">
    <property type="entry name" value="Peptide/Ni-bd"/>
</dbReference>
<gene>
    <name evidence="3" type="ORF">R4F53_23795</name>
</gene>
<dbReference type="Gene3D" id="3.40.190.10">
    <property type="entry name" value="Periplasmic binding protein-like II"/>
    <property type="match status" value="1"/>
</dbReference>
<dbReference type="PANTHER" id="PTHR30290">
    <property type="entry name" value="PERIPLASMIC BINDING COMPONENT OF ABC TRANSPORTER"/>
    <property type="match status" value="1"/>
</dbReference>
<dbReference type="EMBL" id="JAWLLD010000037">
    <property type="protein sequence ID" value="MDV7015309.1"/>
    <property type="molecule type" value="Genomic_DNA"/>
</dbReference>
<dbReference type="GO" id="GO:0042597">
    <property type="term" value="C:periplasmic space"/>
    <property type="evidence" value="ECO:0007669"/>
    <property type="project" value="UniProtKB-ARBA"/>
</dbReference>